<name>A0AAD5XLC8_9FUNG</name>
<keyword evidence="2" id="KW-0472">Membrane</keyword>
<comment type="caution">
    <text evidence="3">The sequence shown here is derived from an EMBL/GenBank/DDBJ whole genome shotgun (WGS) entry which is preliminary data.</text>
</comment>
<dbReference type="SUPFAM" id="SSF48576">
    <property type="entry name" value="Terpenoid synthases"/>
    <property type="match status" value="1"/>
</dbReference>
<keyword evidence="2" id="KW-0812">Transmembrane</keyword>
<comment type="similarity">
    <text evidence="1">Belongs to the phytoene/squalene synthase family.</text>
</comment>
<dbReference type="GO" id="GO:0006696">
    <property type="term" value="P:ergosterol biosynthetic process"/>
    <property type="evidence" value="ECO:0007669"/>
    <property type="project" value="TreeGrafter"/>
</dbReference>
<dbReference type="GO" id="GO:0045338">
    <property type="term" value="P:farnesyl diphosphate metabolic process"/>
    <property type="evidence" value="ECO:0007669"/>
    <property type="project" value="InterPro"/>
</dbReference>
<evidence type="ECO:0000256" key="1">
    <source>
        <dbReference type="ARBA" id="ARBA00006251"/>
    </source>
</evidence>
<accession>A0AAD5XLC8</accession>
<dbReference type="AlphaFoldDB" id="A0AAD5XLC8"/>
<reference evidence="3" key="1">
    <citation type="submission" date="2020-05" db="EMBL/GenBank/DDBJ databases">
        <title>Phylogenomic resolution of chytrid fungi.</title>
        <authorList>
            <person name="Stajich J.E."/>
            <person name="Amses K."/>
            <person name="Simmons R."/>
            <person name="Seto K."/>
            <person name="Myers J."/>
            <person name="Bonds A."/>
            <person name="Quandt C.A."/>
            <person name="Barry K."/>
            <person name="Liu P."/>
            <person name="Grigoriev I."/>
            <person name="Longcore J.E."/>
            <person name="James T.Y."/>
        </authorList>
    </citation>
    <scope>NUCLEOTIDE SEQUENCE</scope>
    <source>
        <strain evidence="3">JEL0379</strain>
    </source>
</reference>
<dbReference type="FunFam" id="1.10.600.10:FF:000023">
    <property type="entry name" value="Squalene synthase"/>
    <property type="match status" value="1"/>
</dbReference>
<dbReference type="InterPro" id="IPR044844">
    <property type="entry name" value="Trans_IPPS_euk-type"/>
</dbReference>
<organism evidence="3 4">
    <name type="scientific">Geranomyces variabilis</name>
    <dbReference type="NCBI Taxonomy" id="109894"/>
    <lineage>
        <taxon>Eukaryota</taxon>
        <taxon>Fungi</taxon>
        <taxon>Fungi incertae sedis</taxon>
        <taxon>Chytridiomycota</taxon>
        <taxon>Chytridiomycota incertae sedis</taxon>
        <taxon>Chytridiomycetes</taxon>
        <taxon>Spizellomycetales</taxon>
        <taxon>Powellomycetaceae</taxon>
        <taxon>Geranomyces</taxon>
    </lineage>
</organism>
<dbReference type="SFLD" id="SFLDS00005">
    <property type="entry name" value="Isoprenoid_Synthase_Type_I"/>
    <property type="match status" value="1"/>
</dbReference>
<dbReference type="InterPro" id="IPR002060">
    <property type="entry name" value="Squ/phyt_synthse"/>
</dbReference>
<dbReference type="GO" id="GO:0051996">
    <property type="term" value="F:squalene synthase [NAD(P)H] activity"/>
    <property type="evidence" value="ECO:0007669"/>
    <property type="project" value="InterPro"/>
</dbReference>
<dbReference type="EMBL" id="JADGJQ010000050">
    <property type="protein sequence ID" value="KAJ3175614.1"/>
    <property type="molecule type" value="Genomic_DNA"/>
</dbReference>
<dbReference type="Pfam" id="PF00494">
    <property type="entry name" value="SQS_PSY"/>
    <property type="match status" value="1"/>
</dbReference>
<dbReference type="GO" id="GO:0005789">
    <property type="term" value="C:endoplasmic reticulum membrane"/>
    <property type="evidence" value="ECO:0007669"/>
    <property type="project" value="TreeGrafter"/>
</dbReference>
<proteinExistence type="inferred from homology"/>
<protein>
    <submittedName>
        <fullName evidence="3">Farnesyl-diphosphate farnesyltransferase</fullName>
    </submittedName>
</protein>
<feature type="transmembrane region" description="Helical" evidence="2">
    <location>
        <begin position="424"/>
        <end position="445"/>
    </location>
</feature>
<dbReference type="CDD" id="cd00683">
    <property type="entry name" value="Trans_IPPS_HH"/>
    <property type="match status" value="1"/>
</dbReference>
<dbReference type="Gene3D" id="1.10.600.10">
    <property type="entry name" value="Farnesyl Diphosphate Synthase"/>
    <property type="match status" value="1"/>
</dbReference>
<evidence type="ECO:0000313" key="4">
    <source>
        <dbReference type="Proteomes" id="UP001212152"/>
    </source>
</evidence>
<dbReference type="InterPro" id="IPR006449">
    <property type="entry name" value="Squal_synth-like"/>
</dbReference>
<evidence type="ECO:0000256" key="2">
    <source>
        <dbReference type="SAM" id="Phobius"/>
    </source>
</evidence>
<evidence type="ECO:0000313" key="3">
    <source>
        <dbReference type="EMBL" id="KAJ3175614.1"/>
    </source>
</evidence>
<gene>
    <name evidence="3" type="primary">FDFT1</name>
    <name evidence="3" type="ORF">HDU87_006112</name>
</gene>
<keyword evidence="4" id="KW-1185">Reference proteome</keyword>
<dbReference type="SFLD" id="SFLDG01018">
    <property type="entry name" value="Squalene/Phytoene_Synthase_Lik"/>
    <property type="match status" value="1"/>
</dbReference>
<dbReference type="PANTHER" id="PTHR11626:SF2">
    <property type="entry name" value="SQUALENE SYNTHASE"/>
    <property type="match status" value="1"/>
</dbReference>
<dbReference type="NCBIfam" id="TIGR01559">
    <property type="entry name" value="squal_synth"/>
    <property type="match status" value="1"/>
</dbReference>
<dbReference type="Proteomes" id="UP001212152">
    <property type="component" value="Unassembled WGS sequence"/>
</dbReference>
<sequence length="446" mass="49815">MSASALLASAAHPTELYALFRYLLTPAPSASSLSKQAAHRKSAVAPTANRARCYHFLNLTSRSFSRVIAALDDELRHPVCIFYLVLRALDTVEDDMTIDIARKTLLLKDFHNKIYQRGWTFKESGEKEKDRQLLQEFDVVIEEFLGLDEKYQKVIADITKRMGAGMTQYLAAPTPENPHFIEIQTTASYNVYTHYVAGLVGIGLTDLFAASRLEVPQLASPANIELANEMGQFLQKVNILKDFLEDLQEGRVFWPKDVWAKYVPEGRSVDALAELEHQDAALACLNELVVDALKLVPSCLNYMALLHNPTVFQFCAIPQMMAIATLDHFYNSPSVFRTTGTKIRRGLAVKLMLASKDMHSVKRKYEAYALSINRKNADAVGKNDKDKSFMKVAVACADIVKWIHMHDDAKRTPQAAVSGLKFDWVVMIGLVVIATALAMGMLPTVL</sequence>
<dbReference type="PANTHER" id="PTHR11626">
    <property type="entry name" value="FARNESYL-DIPHOSPHATE FARNESYLTRANSFERASE"/>
    <property type="match status" value="1"/>
</dbReference>
<keyword evidence="2" id="KW-1133">Transmembrane helix</keyword>
<dbReference type="InterPro" id="IPR033904">
    <property type="entry name" value="Trans_IPPS_HH"/>
</dbReference>
<dbReference type="InterPro" id="IPR008949">
    <property type="entry name" value="Isoprenoid_synthase_dom_sf"/>
</dbReference>